<feature type="signal peptide" evidence="2">
    <location>
        <begin position="1"/>
        <end position="39"/>
    </location>
</feature>
<dbReference type="EnsemblMetazoa" id="AMEC009308-RA">
    <property type="protein sequence ID" value="AMEC009308-PA"/>
    <property type="gene ID" value="AMEC009308"/>
</dbReference>
<evidence type="ECO:0000313" key="3">
    <source>
        <dbReference type="EnsemblMetazoa" id="AMEC013632-PA"/>
    </source>
</evidence>
<dbReference type="EnsemblMetazoa" id="AMEC013632-RA">
    <property type="protein sequence ID" value="AMEC013632-PA"/>
    <property type="gene ID" value="AMEC013632"/>
</dbReference>
<dbReference type="VEuPathDB" id="VectorBase:AMEC009308"/>
<reference evidence="3" key="2">
    <citation type="submission" date="2020-05" db="UniProtKB">
        <authorList>
            <consortium name="EnsemblMetazoa"/>
        </authorList>
    </citation>
    <scope>IDENTIFICATION</scope>
    <source>
        <strain evidence="3">CM1001059</strain>
    </source>
</reference>
<evidence type="ECO:0008006" key="5">
    <source>
        <dbReference type="Google" id="ProtNLM"/>
    </source>
</evidence>
<evidence type="ECO:0000313" key="4">
    <source>
        <dbReference type="Proteomes" id="UP000075902"/>
    </source>
</evidence>
<feature type="chain" id="PRO_5011377916" description="SAGLIN" evidence="2">
    <location>
        <begin position="40"/>
        <end position="431"/>
    </location>
</feature>
<sequence length="431" mass="49424">MSVRGYPGVQVISSRKHRSMSRLPTVLLLLASASVLTAGGQEATEDPFADETDQCQISVSAETMKSLHGGSMQPDGTCDNLWESFLSQFHQVRENLTACQERAAAGPAPDPSSQFCQQLLDDAQRQMEQEHRQYAATLEEQLHEAQQETQQEQEMKKALQKQLDALTDSRNALYIDLLLANIAIGETKQALSYYNLMPASMPLDKLHEQIVRFVYRVTIYQDQRLLNLMRFVRDIPRVEERRSLYLLAQREIQKRPSQRDGYVAAVFALSVREDLPVYQANRQQYDDLIRQSESRLRDQVANGNFKQAAELAARQPQHFQQLQTSLATIELKDWPKFDRFVPYANALPQPAQRLEVLRVLLNQIGDREKKTFHKYLVQAARQFDICEQFIGRGKVDQAVKKQLEELRGKFATFAKGKNYQHYLSESRKSSG</sequence>
<reference evidence="4" key="1">
    <citation type="submission" date="2014-01" db="EMBL/GenBank/DDBJ databases">
        <title>The Genome Sequence of Anopheles melas CM1001059_A (V2).</title>
        <authorList>
            <consortium name="The Broad Institute Genomics Platform"/>
            <person name="Neafsey D.E."/>
            <person name="Besansky N."/>
            <person name="Howell P."/>
            <person name="Walton C."/>
            <person name="Young S.K."/>
            <person name="Zeng Q."/>
            <person name="Gargeya S."/>
            <person name="Fitzgerald M."/>
            <person name="Haas B."/>
            <person name="Abouelleil A."/>
            <person name="Allen A.W."/>
            <person name="Alvarado L."/>
            <person name="Arachchi H.M."/>
            <person name="Berlin A.M."/>
            <person name="Chapman S.B."/>
            <person name="Gainer-Dewar J."/>
            <person name="Goldberg J."/>
            <person name="Griggs A."/>
            <person name="Gujja S."/>
            <person name="Hansen M."/>
            <person name="Howarth C."/>
            <person name="Imamovic A."/>
            <person name="Ireland A."/>
            <person name="Larimer J."/>
            <person name="McCowan C."/>
            <person name="Murphy C."/>
            <person name="Pearson M."/>
            <person name="Poon T.W."/>
            <person name="Priest M."/>
            <person name="Roberts A."/>
            <person name="Saif S."/>
            <person name="Shea T."/>
            <person name="Sisk P."/>
            <person name="Sykes S."/>
            <person name="Wortman J."/>
            <person name="Nusbaum C."/>
            <person name="Birren B."/>
        </authorList>
    </citation>
    <scope>NUCLEOTIDE SEQUENCE [LARGE SCALE GENOMIC DNA]</scope>
    <source>
        <strain evidence="4">CM1001059</strain>
    </source>
</reference>
<keyword evidence="1" id="KW-0175">Coiled coil</keyword>
<dbReference type="AlphaFoldDB" id="A0A182TW12"/>
<dbReference type="Proteomes" id="UP000075902">
    <property type="component" value="Unassembled WGS sequence"/>
</dbReference>
<keyword evidence="2" id="KW-0732">Signal</keyword>
<protein>
    <recommendedName>
        <fullName evidence="5">SAGLIN</fullName>
    </recommendedName>
</protein>
<organism evidence="3 4">
    <name type="scientific">Anopheles melas</name>
    <dbReference type="NCBI Taxonomy" id="34690"/>
    <lineage>
        <taxon>Eukaryota</taxon>
        <taxon>Metazoa</taxon>
        <taxon>Ecdysozoa</taxon>
        <taxon>Arthropoda</taxon>
        <taxon>Hexapoda</taxon>
        <taxon>Insecta</taxon>
        <taxon>Pterygota</taxon>
        <taxon>Neoptera</taxon>
        <taxon>Endopterygota</taxon>
        <taxon>Diptera</taxon>
        <taxon>Nematocera</taxon>
        <taxon>Culicoidea</taxon>
        <taxon>Culicidae</taxon>
        <taxon>Anophelinae</taxon>
        <taxon>Anopheles</taxon>
    </lineage>
</organism>
<feature type="coiled-coil region" evidence="1">
    <location>
        <begin position="120"/>
        <end position="169"/>
    </location>
</feature>
<evidence type="ECO:0000256" key="1">
    <source>
        <dbReference type="SAM" id="Coils"/>
    </source>
</evidence>
<name>A0A182TW12_9DIPT</name>
<dbReference type="VEuPathDB" id="VectorBase:AMEC013632"/>
<keyword evidence="4" id="KW-1185">Reference proteome</keyword>
<evidence type="ECO:0000256" key="2">
    <source>
        <dbReference type="SAM" id="SignalP"/>
    </source>
</evidence>
<accession>A0A182TW12</accession>
<proteinExistence type="predicted"/>